<name>X1DZH3_9ZZZZ</name>
<accession>X1DZH3</accession>
<reference evidence="1" key="1">
    <citation type="journal article" date="2014" name="Front. Microbiol.">
        <title>High frequency of phylogenetically diverse reductive dehalogenase-homologous genes in deep subseafloor sedimentary metagenomes.</title>
        <authorList>
            <person name="Kawai M."/>
            <person name="Futagami T."/>
            <person name="Toyoda A."/>
            <person name="Takaki Y."/>
            <person name="Nishi S."/>
            <person name="Hori S."/>
            <person name="Arai W."/>
            <person name="Tsubouchi T."/>
            <person name="Morono Y."/>
            <person name="Uchiyama I."/>
            <person name="Ito T."/>
            <person name="Fujiyama A."/>
            <person name="Inagaki F."/>
            <person name="Takami H."/>
        </authorList>
    </citation>
    <scope>NUCLEOTIDE SEQUENCE</scope>
    <source>
        <strain evidence="1">Expedition CK06-06</strain>
    </source>
</reference>
<evidence type="ECO:0000313" key="1">
    <source>
        <dbReference type="EMBL" id="GAH01808.1"/>
    </source>
</evidence>
<feature type="non-terminal residue" evidence="1">
    <location>
        <position position="1"/>
    </location>
</feature>
<comment type="caution">
    <text evidence="1">The sequence shown here is derived from an EMBL/GenBank/DDBJ whole genome shotgun (WGS) entry which is preliminary data.</text>
</comment>
<sequence>TTSAWDWENINYDVAPMAEIFSYRPSPLSS</sequence>
<gene>
    <name evidence="1" type="ORF">S01H4_37639</name>
</gene>
<proteinExistence type="predicted"/>
<dbReference type="AlphaFoldDB" id="X1DZH3"/>
<organism evidence="1">
    <name type="scientific">marine sediment metagenome</name>
    <dbReference type="NCBI Taxonomy" id="412755"/>
    <lineage>
        <taxon>unclassified sequences</taxon>
        <taxon>metagenomes</taxon>
        <taxon>ecological metagenomes</taxon>
    </lineage>
</organism>
<protein>
    <submittedName>
        <fullName evidence="1">Uncharacterized protein</fullName>
    </submittedName>
</protein>
<dbReference type="EMBL" id="BART01020240">
    <property type="protein sequence ID" value="GAH01808.1"/>
    <property type="molecule type" value="Genomic_DNA"/>
</dbReference>